<reference evidence="1" key="1">
    <citation type="submission" date="2018-06" db="EMBL/GenBank/DDBJ databases">
        <authorList>
            <person name="Zhirakovskaya E."/>
        </authorList>
    </citation>
    <scope>NUCLEOTIDE SEQUENCE</scope>
</reference>
<proteinExistence type="predicted"/>
<dbReference type="InterPro" id="IPR010920">
    <property type="entry name" value="LSM_dom_sf"/>
</dbReference>
<name>A0A3B1D334_9ZZZZ</name>
<evidence type="ECO:0000313" key="1">
    <source>
        <dbReference type="EMBL" id="VAX36569.1"/>
    </source>
</evidence>
<accession>A0A3B1D334</accession>
<dbReference type="SUPFAM" id="SSF50182">
    <property type="entry name" value="Sm-like ribonucleoproteins"/>
    <property type="match status" value="1"/>
</dbReference>
<evidence type="ECO:0008006" key="2">
    <source>
        <dbReference type="Google" id="ProtNLM"/>
    </source>
</evidence>
<sequence>MVNELSELQNKQVVLDVTSQYVYLGKLVNIDTHYMTLEEADVHDLRDANSTRELYVLEARRHGINVNRQRVHIRLEQIVSLSALDKVQV</sequence>
<gene>
    <name evidence="1" type="ORF">MNBD_PLANCTO02-1986</name>
</gene>
<dbReference type="AlphaFoldDB" id="A0A3B1D334"/>
<protein>
    <recommendedName>
        <fullName evidence="2">LSM domain-containing protein</fullName>
    </recommendedName>
</protein>
<organism evidence="1">
    <name type="scientific">hydrothermal vent metagenome</name>
    <dbReference type="NCBI Taxonomy" id="652676"/>
    <lineage>
        <taxon>unclassified sequences</taxon>
        <taxon>metagenomes</taxon>
        <taxon>ecological metagenomes</taxon>
    </lineage>
</organism>
<dbReference type="EMBL" id="UOGL01000064">
    <property type="protein sequence ID" value="VAX36569.1"/>
    <property type="molecule type" value="Genomic_DNA"/>
</dbReference>